<dbReference type="AlphaFoldDB" id="A0A381VJT3"/>
<dbReference type="InterPro" id="IPR020904">
    <property type="entry name" value="Sc_DH/Rdtase_CS"/>
</dbReference>
<name>A0A381VJT3_9ZZZZ</name>
<dbReference type="EMBL" id="UINC01008964">
    <property type="protein sequence ID" value="SVA40281.1"/>
    <property type="molecule type" value="Genomic_DNA"/>
</dbReference>
<dbReference type="Pfam" id="PF13561">
    <property type="entry name" value="adh_short_C2"/>
    <property type="match status" value="1"/>
</dbReference>
<reference evidence="3" key="1">
    <citation type="submission" date="2018-05" db="EMBL/GenBank/DDBJ databases">
        <authorList>
            <person name="Lanie J.A."/>
            <person name="Ng W.-L."/>
            <person name="Kazmierczak K.M."/>
            <person name="Andrzejewski T.M."/>
            <person name="Davidsen T.M."/>
            <person name="Wayne K.J."/>
            <person name="Tettelin H."/>
            <person name="Glass J.I."/>
            <person name="Rusch D."/>
            <person name="Podicherti R."/>
            <person name="Tsui H.-C.T."/>
            <person name="Winkler M.E."/>
        </authorList>
    </citation>
    <scope>NUCLEOTIDE SEQUENCE</scope>
</reference>
<dbReference type="PRINTS" id="PR00080">
    <property type="entry name" value="SDRFAMILY"/>
</dbReference>
<dbReference type="PROSITE" id="PS00061">
    <property type="entry name" value="ADH_SHORT"/>
    <property type="match status" value="1"/>
</dbReference>
<proteinExistence type="inferred from homology"/>
<organism evidence="3">
    <name type="scientific">marine metagenome</name>
    <dbReference type="NCBI Taxonomy" id="408172"/>
    <lineage>
        <taxon>unclassified sequences</taxon>
        <taxon>metagenomes</taxon>
        <taxon>ecological metagenomes</taxon>
    </lineage>
</organism>
<evidence type="ECO:0000256" key="1">
    <source>
        <dbReference type="ARBA" id="ARBA00006484"/>
    </source>
</evidence>
<evidence type="ECO:0008006" key="4">
    <source>
        <dbReference type="Google" id="ProtNLM"/>
    </source>
</evidence>
<evidence type="ECO:0000256" key="2">
    <source>
        <dbReference type="ARBA" id="ARBA00023002"/>
    </source>
</evidence>
<dbReference type="CDD" id="cd05233">
    <property type="entry name" value="SDR_c"/>
    <property type="match status" value="1"/>
</dbReference>
<dbReference type="FunFam" id="3.40.50.720:FF:000084">
    <property type="entry name" value="Short-chain dehydrogenase reductase"/>
    <property type="match status" value="1"/>
</dbReference>
<gene>
    <name evidence="3" type="ORF">METZ01_LOCUS93135</name>
</gene>
<dbReference type="GO" id="GO:0016616">
    <property type="term" value="F:oxidoreductase activity, acting on the CH-OH group of donors, NAD or NADP as acceptor"/>
    <property type="evidence" value="ECO:0007669"/>
    <property type="project" value="TreeGrafter"/>
</dbReference>
<keyword evidence="2" id="KW-0560">Oxidoreductase</keyword>
<dbReference type="PRINTS" id="PR00081">
    <property type="entry name" value="GDHRDH"/>
</dbReference>
<dbReference type="InterPro" id="IPR036291">
    <property type="entry name" value="NAD(P)-bd_dom_sf"/>
</dbReference>
<dbReference type="PANTHER" id="PTHR42760">
    <property type="entry name" value="SHORT-CHAIN DEHYDROGENASES/REDUCTASES FAMILY MEMBER"/>
    <property type="match status" value="1"/>
</dbReference>
<dbReference type="SUPFAM" id="SSF51735">
    <property type="entry name" value="NAD(P)-binding Rossmann-fold domains"/>
    <property type="match status" value="1"/>
</dbReference>
<dbReference type="PANTHER" id="PTHR42760:SF133">
    <property type="entry name" value="3-OXOACYL-[ACYL-CARRIER-PROTEIN] REDUCTASE"/>
    <property type="match status" value="1"/>
</dbReference>
<comment type="similarity">
    <text evidence="1">Belongs to the short-chain dehydrogenases/reductases (SDR) family.</text>
</comment>
<protein>
    <recommendedName>
        <fullName evidence="4">3-oxoacyl-ACP reductase</fullName>
    </recommendedName>
</protein>
<dbReference type="Gene3D" id="3.40.50.720">
    <property type="entry name" value="NAD(P)-binding Rossmann-like Domain"/>
    <property type="match status" value="1"/>
</dbReference>
<evidence type="ECO:0000313" key="3">
    <source>
        <dbReference type="EMBL" id="SVA40281.1"/>
    </source>
</evidence>
<accession>A0A381VJT3</accession>
<dbReference type="InterPro" id="IPR002347">
    <property type="entry name" value="SDR_fam"/>
</dbReference>
<sequence length="255" mass="28598">MNKIASYPSLKDKVVLITGGASGIGESIVVNFLQQGSKVAFLDKEKELGNQLVKKLHEYNHQAVFKECDLVDIVEMQKKIKEIQIQVGPISILVNNAANDERHNIDDVTPEFWDNRMHINLRHYFFTVQSTYKDMRKLGSGSIINIGSYSWMLAQGGMPGYTTAKSAIMGLTRTLARDLGVHNIRVNCVVPGWIMTERQKKLWLTPEIEKNTLDRQCIKRLLNPNDISKTVLFFASDQSSGISAQNYVVDGGIAV</sequence>